<dbReference type="AlphaFoldDB" id="A0A1C4F1H5"/>
<feature type="domain" description="HD/PDEase" evidence="10">
    <location>
        <begin position="26"/>
        <end position="141"/>
    </location>
</feature>
<comment type="subcellular location">
    <subcellularLocation>
        <location evidence="1">Cell membrane</location>
    </subcellularLocation>
</comment>
<dbReference type="OrthoDB" id="5728337at2"/>
<evidence type="ECO:0000256" key="2">
    <source>
        <dbReference type="ARBA" id="ARBA00022475"/>
    </source>
</evidence>
<evidence type="ECO:0000256" key="4">
    <source>
        <dbReference type="ARBA" id="ARBA00022741"/>
    </source>
</evidence>
<dbReference type="GO" id="GO:0051607">
    <property type="term" value="P:defense response to virus"/>
    <property type="evidence" value="ECO:0007669"/>
    <property type="project" value="UniProtKB-KW"/>
</dbReference>
<dbReference type="InterPro" id="IPR003607">
    <property type="entry name" value="HD/PDEase_dom"/>
</dbReference>
<feature type="region of interest" description="Disordered" evidence="8">
    <location>
        <begin position="204"/>
        <end position="247"/>
    </location>
</feature>
<dbReference type="InterPro" id="IPR006674">
    <property type="entry name" value="HD_domain"/>
</dbReference>
<keyword evidence="12" id="KW-1185">Reference proteome</keyword>
<reference evidence="11 12" key="1">
    <citation type="submission" date="2016-08" db="EMBL/GenBank/DDBJ databases">
        <authorList>
            <person name="Seilhamer J.J."/>
        </authorList>
    </citation>
    <scope>NUCLEOTIDE SEQUENCE [LARGE SCALE GENOMIC DNA]</scope>
    <source>
        <strain evidence="11 12">A37T2</strain>
    </source>
</reference>
<sequence>MEAEIIISAAKQYVTREYTEHPHPTLVYHNLMHTQQVVKMAAQLAAHYHLSDEEMMIVMVAAWFHDIGYLYGEGKGHENRSADIARTFLAKNELPEHIQQQVAGCIQATQIPQNPTTLLEQIVCDADLAHLGSKDFKDRNKLLRHEIALVFNKDISGEEWTAGSIAFLESHTYHTAYANALLRPAKEENLQKLRDKLANKLAKHEKEQPVTLEEVTAGKAGKAKEGKKDKKEATAGKQKEKAAKPDRGVETMFRTTSTNHIRLSSMADSKAHIMISVNSIIISILLSVLFRKLDDYPNLVIPGLIFLATSVTTIVFSVLATRPNVNSGTFSKDDIENQRTNLLFFGNFHKMPLEDYQWGMTQMMNNSEYLYGSMIKDIYYLGVVLGKKYRLLHNAYNVFMFGLILSVLAFIVAAIFFPVRQ</sequence>
<keyword evidence="6" id="KW-0051">Antiviral defense</keyword>
<dbReference type="Proteomes" id="UP000242818">
    <property type="component" value="Unassembled WGS sequence"/>
</dbReference>
<dbReference type="SUPFAM" id="SSF109604">
    <property type="entry name" value="HD-domain/PDEase-like"/>
    <property type="match status" value="1"/>
</dbReference>
<dbReference type="InterPro" id="IPR043760">
    <property type="entry name" value="PycTM_dom"/>
</dbReference>
<protein>
    <submittedName>
        <fullName evidence="11">Predicted metal-dependent phosphohydrolase, HD superfamily</fullName>
    </submittedName>
</protein>
<keyword evidence="7 9" id="KW-0472">Membrane</keyword>
<evidence type="ECO:0000313" key="11">
    <source>
        <dbReference type="EMBL" id="SCC49632.1"/>
    </source>
</evidence>
<proteinExistence type="predicted"/>
<dbReference type="GO" id="GO:0005886">
    <property type="term" value="C:plasma membrane"/>
    <property type="evidence" value="ECO:0007669"/>
    <property type="project" value="UniProtKB-SubCell"/>
</dbReference>
<feature type="compositionally biased region" description="Basic and acidic residues" evidence="8">
    <location>
        <begin position="222"/>
        <end position="247"/>
    </location>
</feature>
<evidence type="ECO:0000256" key="5">
    <source>
        <dbReference type="ARBA" id="ARBA00022989"/>
    </source>
</evidence>
<accession>A0A1C4F1H5</accession>
<organism evidence="11 12">
    <name type="scientific">Chitinophaga costaii</name>
    <dbReference type="NCBI Taxonomy" id="1335309"/>
    <lineage>
        <taxon>Bacteria</taxon>
        <taxon>Pseudomonadati</taxon>
        <taxon>Bacteroidota</taxon>
        <taxon>Chitinophagia</taxon>
        <taxon>Chitinophagales</taxon>
        <taxon>Chitinophagaceae</taxon>
        <taxon>Chitinophaga</taxon>
    </lineage>
</organism>
<evidence type="ECO:0000256" key="9">
    <source>
        <dbReference type="SAM" id="Phobius"/>
    </source>
</evidence>
<dbReference type="Pfam" id="PF18967">
    <property type="entry name" value="PycTM"/>
    <property type="match status" value="1"/>
</dbReference>
<keyword evidence="11" id="KW-0378">Hydrolase</keyword>
<evidence type="ECO:0000256" key="3">
    <source>
        <dbReference type="ARBA" id="ARBA00022692"/>
    </source>
</evidence>
<gene>
    <name evidence="11" type="ORF">GA0116948_11116</name>
</gene>
<evidence type="ECO:0000256" key="8">
    <source>
        <dbReference type="SAM" id="MobiDB-lite"/>
    </source>
</evidence>
<evidence type="ECO:0000256" key="1">
    <source>
        <dbReference type="ARBA" id="ARBA00004236"/>
    </source>
</evidence>
<feature type="transmembrane region" description="Helical" evidence="9">
    <location>
        <begin position="398"/>
        <end position="419"/>
    </location>
</feature>
<evidence type="ECO:0000313" key="12">
    <source>
        <dbReference type="Proteomes" id="UP000242818"/>
    </source>
</evidence>
<keyword evidence="2" id="KW-1003">Cell membrane</keyword>
<dbReference type="EMBL" id="FMAR01000011">
    <property type="protein sequence ID" value="SCC49632.1"/>
    <property type="molecule type" value="Genomic_DNA"/>
</dbReference>
<feature type="transmembrane region" description="Helical" evidence="9">
    <location>
        <begin position="271"/>
        <end position="290"/>
    </location>
</feature>
<feature type="transmembrane region" description="Helical" evidence="9">
    <location>
        <begin position="299"/>
        <end position="320"/>
    </location>
</feature>
<dbReference type="GO" id="GO:0016787">
    <property type="term" value="F:hydrolase activity"/>
    <property type="evidence" value="ECO:0007669"/>
    <property type="project" value="UniProtKB-KW"/>
</dbReference>
<dbReference type="Gene3D" id="1.10.3210.10">
    <property type="entry name" value="Hypothetical protein af1432"/>
    <property type="match status" value="1"/>
</dbReference>
<keyword evidence="4" id="KW-0547">Nucleotide-binding</keyword>
<evidence type="ECO:0000256" key="7">
    <source>
        <dbReference type="ARBA" id="ARBA00023136"/>
    </source>
</evidence>
<dbReference type="SMART" id="SM00471">
    <property type="entry name" value="HDc"/>
    <property type="match status" value="1"/>
</dbReference>
<evidence type="ECO:0000259" key="10">
    <source>
        <dbReference type="SMART" id="SM00471"/>
    </source>
</evidence>
<dbReference type="Pfam" id="PF01966">
    <property type="entry name" value="HD"/>
    <property type="match status" value="1"/>
</dbReference>
<evidence type="ECO:0000256" key="6">
    <source>
        <dbReference type="ARBA" id="ARBA00023118"/>
    </source>
</evidence>
<name>A0A1C4F1H5_9BACT</name>
<keyword evidence="3 9" id="KW-0812">Transmembrane</keyword>
<keyword evidence="5 9" id="KW-1133">Transmembrane helix</keyword>
<dbReference type="STRING" id="1335309.GA0116948_11116"/>
<dbReference type="RefSeq" id="WP_089713595.1">
    <property type="nucleotide sequence ID" value="NZ_FMAR01000011.1"/>
</dbReference>
<dbReference type="GO" id="GO:0000166">
    <property type="term" value="F:nucleotide binding"/>
    <property type="evidence" value="ECO:0007669"/>
    <property type="project" value="UniProtKB-KW"/>
</dbReference>
<dbReference type="CDD" id="cd00077">
    <property type="entry name" value="HDc"/>
    <property type="match status" value="1"/>
</dbReference>